<dbReference type="GO" id="GO:0005737">
    <property type="term" value="C:cytoplasm"/>
    <property type="evidence" value="ECO:0007669"/>
    <property type="project" value="UniProtKB-SubCell"/>
</dbReference>
<keyword evidence="6 12" id="KW-0133">Cell shape</keyword>
<dbReference type="GO" id="GO:0051301">
    <property type="term" value="P:cell division"/>
    <property type="evidence" value="ECO:0007669"/>
    <property type="project" value="UniProtKB-KW"/>
</dbReference>
<keyword evidence="5 12" id="KW-0808">Transferase</keyword>
<feature type="active site" description="Proton donor" evidence="12">
    <location>
        <position position="116"/>
    </location>
</feature>
<evidence type="ECO:0000256" key="11">
    <source>
        <dbReference type="ARBA" id="ARBA00047527"/>
    </source>
</evidence>
<evidence type="ECO:0000256" key="9">
    <source>
        <dbReference type="ARBA" id="ARBA00023316"/>
    </source>
</evidence>
<keyword evidence="8 12" id="KW-0131">Cell cycle</keyword>
<dbReference type="RefSeq" id="WP_104373685.1">
    <property type="nucleotide sequence ID" value="NZ_BFAV01000179.1"/>
</dbReference>
<dbReference type="GO" id="GO:0009252">
    <property type="term" value="P:peptidoglycan biosynthetic process"/>
    <property type="evidence" value="ECO:0007669"/>
    <property type="project" value="UniProtKB-UniRule"/>
</dbReference>
<feature type="binding site" evidence="12">
    <location>
        <begin position="22"/>
        <end position="23"/>
    </location>
    <ligand>
        <name>phosphoenolpyruvate</name>
        <dbReference type="ChEBI" id="CHEBI:58702"/>
    </ligand>
</feature>
<keyword evidence="9 12" id="KW-0961">Cell wall biogenesis/degradation</keyword>
<comment type="caution">
    <text evidence="14">The sequence shown here is derived from an EMBL/GenBank/DDBJ whole genome shotgun (WGS) entry which is preliminary data.</text>
</comment>
<dbReference type="GO" id="GO:0008760">
    <property type="term" value="F:UDP-N-acetylglucosamine 1-carboxyvinyltransferase activity"/>
    <property type="evidence" value="ECO:0007669"/>
    <property type="project" value="UniProtKB-UniRule"/>
</dbReference>
<dbReference type="GO" id="GO:0071555">
    <property type="term" value="P:cell wall organization"/>
    <property type="evidence" value="ECO:0007669"/>
    <property type="project" value="UniProtKB-KW"/>
</dbReference>
<dbReference type="InterPro" id="IPR036968">
    <property type="entry name" value="Enolpyruvate_Tfrase_sf"/>
</dbReference>
<evidence type="ECO:0000256" key="7">
    <source>
        <dbReference type="ARBA" id="ARBA00022984"/>
    </source>
</evidence>
<evidence type="ECO:0000256" key="6">
    <source>
        <dbReference type="ARBA" id="ARBA00022960"/>
    </source>
</evidence>
<feature type="binding site" evidence="12">
    <location>
        <position position="92"/>
    </location>
    <ligand>
        <name>UDP-N-acetyl-alpha-D-glucosamine</name>
        <dbReference type="ChEBI" id="CHEBI:57705"/>
    </ligand>
</feature>
<proteinExistence type="inferred from homology"/>
<dbReference type="InterPro" id="IPR050068">
    <property type="entry name" value="MurA_subfamily"/>
</dbReference>
<dbReference type="PANTHER" id="PTHR43783:SF1">
    <property type="entry name" value="UDP-N-ACETYLGLUCOSAMINE 1-CARBOXYVINYLTRANSFERASE"/>
    <property type="match status" value="1"/>
</dbReference>
<dbReference type="UniPathway" id="UPA00219"/>
<feature type="modified residue" description="2-(S-cysteinyl)pyruvic acid O-phosphothioketal" evidence="12">
    <location>
        <position position="116"/>
    </location>
</feature>
<dbReference type="HAMAP" id="MF_00111">
    <property type="entry name" value="MurA"/>
    <property type="match status" value="1"/>
</dbReference>
<dbReference type="SUPFAM" id="SSF55205">
    <property type="entry name" value="EPT/RTPC-like"/>
    <property type="match status" value="1"/>
</dbReference>
<keyword evidence="15" id="KW-1185">Reference proteome</keyword>
<comment type="function">
    <text evidence="12">Cell wall formation. Adds enolpyruvyl to UDP-N-acetylglucosamine.</text>
</comment>
<dbReference type="OrthoDB" id="9803760at2"/>
<comment type="pathway">
    <text evidence="2 12">Cell wall biogenesis; peptidoglycan biosynthesis.</text>
</comment>
<dbReference type="GO" id="GO:0008360">
    <property type="term" value="P:regulation of cell shape"/>
    <property type="evidence" value="ECO:0007669"/>
    <property type="project" value="UniProtKB-KW"/>
</dbReference>
<evidence type="ECO:0000313" key="15">
    <source>
        <dbReference type="Proteomes" id="UP000239549"/>
    </source>
</evidence>
<organism evidence="14 15">
    <name type="scientific">Desulfocucumis palustris</name>
    <dbReference type="NCBI Taxonomy" id="1898651"/>
    <lineage>
        <taxon>Bacteria</taxon>
        <taxon>Bacillati</taxon>
        <taxon>Bacillota</taxon>
        <taxon>Clostridia</taxon>
        <taxon>Eubacteriales</taxon>
        <taxon>Desulfocucumaceae</taxon>
        <taxon>Desulfocucumis</taxon>
    </lineage>
</organism>
<dbReference type="Pfam" id="PF00275">
    <property type="entry name" value="EPSP_synthase"/>
    <property type="match status" value="1"/>
</dbReference>
<comment type="caution">
    <text evidence="12">Lacks conserved residue(s) required for the propagation of feature annotation.</text>
</comment>
<evidence type="ECO:0000256" key="1">
    <source>
        <dbReference type="ARBA" id="ARBA00004496"/>
    </source>
</evidence>
<evidence type="ECO:0000256" key="2">
    <source>
        <dbReference type="ARBA" id="ARBA00004752"/>
    </source>
</evidence>
<comment type="similarity">
    <text evidence="10 12">Belongs to the EPSP synthase family. MurA subfamily.</text>
</comment>
<keyword evidence="7 12" id="KW-0573">Peptidoglycan synthesis</keyword>
<dbReference type="NCBIfam" id="TIGR01072">
    <property type="entry name" value="murA"/>
    <property type="match status" value="1"/>
</dbReference>
<dbReference type="EMBL" id="BFAV01000179">
    <property type="protein sequence ID" value="GBF35631.1"/>
    <property type="molecule type" value="Genomic_DNA"/>
</dbReference>
<feature type="binding site" evidence="12">
    <location>
        <position position="327"/>
    </location>
    <ligand>
        <name>UDP-N-acetyl-alpha-D-glucosamine</name>
        <dbReference type="ChEBI" id="CHEBI:57705"/>
    </ligand>
</feature>
<comment type="catalytic activity">
    <reaction evidence="11 12">
        <text>phosphoenolpyruvate + UDP-N-acetyl-alpha-D-glucosamine = UDP-N-acetyl-3-O-(1-carboxyvinyl)-alpha-D-glucosamine + phosphate</text>
        <dbReference type="Rhea" id="RHEA:18681"/>
        <dbReference type="ChEBI" id="CHEBI:43474"/>
        <dbReference type="ChEBI" id="CHEBI:57705"/>
        <dbReference type="ChEBI" id="CHEBI:58702"/>
        <dbReference type="ChEBI" id="CHEBI:68483"/>
        <dbReference type="EC" id="2.5.1.7"/>
    </reaction>
</comment>
<evidence type="ECO:0000256" key="4">
    <source>
        <dbReference type="ARBA" id="ARBA00022618"/>
    </source>
</evidence>
<dbReference type="InterPro" id="IPR013792">
    <property type="entry name" value="RNA3'P_cycl/enolpyr_Trfase_a/b"/>
</dbReference>
<feature type="domain" description="Enolpyruvate transferase" evidence="13">
    <location>
        <begin position="7"/>
        <end position="406"/>
    </location>
</feature>
<dbReference type="InterPro" id="IPR005750">
    <property type="entry name" value="UDP_GlcNAc_COvinyl_MurA"/>
</dbReference>
<evidence type="ECO:0000256" key="12">
    <source>
        <dbReference type="HAMAP-Rule" id="MF_00111"/>
    </source>
</evidence>
<evidence type="ECO:0000256" key="10">
    <source>
        <dbReference type="ARBA" id="ARBA00038367"/>
    </source>
</evidence>
<dbReference type="AlphaFoldDB" id="A0A2L2XNT2"/>
<sequence length="419" mass="44853">MDRLVITGGNRLYGRVKVSPAKNAVLPVIAATLLAKTPCFLEEVPALADVETICSVIEYLGARVKKEGQGLKIHVPEIGQTEAPYDFVRRMRASFLVMGPLLARSGRARIALPGGCAIGSRPIDLHLKGFCLLGAEIIQGHGYIEARAKKLSGSRIYLDFPSVGATENLIMAASMARGRTVIENAAEEPEVVDLANFLNAMGARVKGAGTKVVRIDGVDELRGAIYNVIPDRIEAGTFMIAAAISGGDITVENVICDHITPVLAKLQEAGVYVERGETTARVAAPDIIRPADIKTMPYPGFPTDMQPQFMTLMSVSKGGASIITETVFENRFMHVNELKRMGAKVKVIGRTAIVQGVKHLTGARVKAPDLRAGAALVLAGLAARGETEVSNIYHIDRGYESFVDKIKSLGAGINRIEDA</sequence>
<dbReference type="Gene3D" id="3.65.10.10">
    <property type="entry name" value="Enolpyruvate transferase domain"/>
    <property type="match status" value="2"/>
</dbReference>
<evidence type="ECO:0000313" key="14">
    <source>
        <dbReference type="EMBL" id="GBF35631.1"/>
    </source>
</evidence>
<evidence type="ECO:0000259" key="13">
    <source>
        <dbReference type="Pfam" id="PF00275"/>
    </source>
</evidence>
<dbReference type="FunFam" id="3.65.10.10:FF:000001">
    <property type="entry name" value="UDP-N-acetylglucosamine 1-carboxyvinyltransferase"/>
    <property type="match status" value="1"/>
</dbReference>
<feature type="binding site" evidence="12">
    <location>
        <position position="304"/>
    </location>
    <ligand>
        <name>UDP-N-acetyl-alpha-D-glucosamine</name>
        <dbReference type="ChEBI" id="CHEBI:57705"/>
    </ligand>
</feature>
<dbReference type="PANTHER" id="PTHR43783">
    <property type="entry name" value="UDP-N-ACETYLGLUCOSAMINE 1-CARBOXYVINYLTRANSFERASE"/>
    <property type="match status" value="1"/>
</dbReference>
<dbReference type="InterPro" id="IPR001986">
    <property type="entry name" value="Enolpyruvate_Tfrase_dom"/>
</dbReference>
<accession>A0A2L2XNT2</accession>
<comment type="subcellular location">
    <subcellularLocation>
        <location evidence="1 12">Cytoplasm</location>
    </subcellularLocation>
</comment>
<dbReference type="EC" id="2.5.1.7" evidence="12"/>
<evidence type="ECO:0000256" key="8">
    <source>
        <dbReference type="ARBA" id="ARBA00023306"/>
    </source>
</evidence>
<keyword evidence="12" id="KW-0670">Pyruvate</keyword>
<keyword evidence="4 12" id="KW-0132">Cell division</keyword>
<evidence type="ECO:0000256" key="3">
    <source>
        <dbReference type="ARBA" id="ARBA00022490"/>
    </source>
</evidence>
<dbReference type="CDD" id="cd01555">
    <property type="entry name" value="UdpNAET"/>
    <property type="match status" value="1"/>
</dbReference>
<feature type="binding site" evidence="12">
    <location>
        <begin position="121"/>
        <end position="125"/>
    </location>
    <ligand>
        <name>UDP-N-acetyl-alpha-D-glucosamine</name>
        <dbReference type="ChEBI" id="CHEBI:57705"/>
    </ligand>
</feature>
<dbReference type="NCBIfam" id="NF006873">
    <property type="entry name" value="PRK09369.1"/>
    <property type="match status" value="1"/>
</dbReference>
<name>A0A2L2XNT2_9FIRM</name>
<dbReference type="GO" id="GO:0019277">
    <property type="term" value="P:UDP-N-acetylgalactosamine biosynthetic process"/>
    <property type="evidence" value="ECO:0007669"/>
    <property type="project" value="InterPro"/>
</dbReference>
<evidence type="ECO:0000256" key="5">
    <source>
        <dbReference type="ARBA" id="ARBA00022679"/>
    </source>
</evidence>
<keyword evidence="3 12" id="KW-0963">Cytoplasm</keyword>
<dbReference type="Proteomes" id="UP000239549">
    <property type="component" value="Unassembled WGS sequence"/>
</dbReference>
<gene>
    <name evidence="12" type="primary">murA</name>
    <name evidence="14" type="ORF">DCCM_4760</name>
</gene>
<reference evidence="15" key="1">
    <citation type="submission" date="2018-02" db="EMBL/GenBank/DDBJ databases">
        <title>Genome sequence of Desulfocucumis palustris strain NAW-5.</title>
        <authorList>
            <person name="Watanabe M."/>
            <person name="Kojima H."/>
            <person name="Fukui M."/>
        </authorList>
    </citation>
    <scope>NUCLEOTIDE SEQUENCE [LARGE SCALE GENOMIC DNA]</scope>
    <source>
        <strain evidence="15">NAW-5</strain>
    </source>
</reference>
<protein>
    <recommendedName>
        <fullName evidence="12">UDP-N-acetylglucosamine 1-carboxyvinyltransferase</fullName>
        <ecNumber evidence="12">2.5.1.7</ecNumber>
    </recommendedName>
    <alternativeName>
        <fullName evidence="12">Enoylpyruvate transferase</fullName>
    </alternativeName>
    <alternativeName>
        <fullName evidence="12">UDP-N-acetylglucosamine enolpyruvyl transferase</fullName>
        <shortName evidence="12">EPT</shortName>
    </alternativeName>
</protein>